<evidence type="ECO:0000256" key="1">
    <source>
        <dbReference type="ARBA" id="ARBA00004245"/>
    </source>
</evidence>
<dbReference type="GO" id="GO:0051015">
    <property type="term" value="F:actin filament binding"/>
    <property type="evidence" value="ECO:0007669"/>
    <property type="project" value="TreeGrafter"/>
</dbReference>
<name>A0AAD1XS42_EUPCR</name>
<keyword evidence="3 7" id="KW-0117">Actin capping</keyword>
<dbReference type="GO" id="GO:0000902">
    <property type="term" value="P:cell morphogenesis"/>
    <property type="evidence" value="ECO:0007669"/>
    <property type="project" value="TreeGrafter"/>
</dbReference>
<evidence type="ECO:0000256" key="4">
    <source>
        <dbReference type="ARBA" id="ARBA00022490"/>
    </source>
</evidence>
<accession>A0AAD1XS42</accession>
<comment type="function">
    <text evidence="7">F-actin-capping proteins bind in a Ca(2+)-independent manner to the fast growing ends of actin filaments (barbed end) thereby blocking the exchange of subunits at these ends. Unlike other capping proteins (such as gelsolin and severin), these proteins do not sever actin filaments.</text>
</comment>
<dbReference type="EMBL" id="CAMPGE010019452">
    <property type="protein sequence ID" value="CAI2377784.1"/>
    <property type="molecule type" value="Genomic_DNA"/>
</dbReference>
<dbReference type="PANTHER" id="PTHR10619:SF0">
    <property type="entry name" value="F-ACTIN-CAPPING PROTEIN SUBUNIT BETA ISOFORMS 1 AND 2"/>
    <property type="match status" value="1"/>
</dbReference>
<comment type="similarity">
    <text evidence="2 7">Belongs to the F-actin-capping protein beta subunit family.</text>
</comment>
<dbReference type="Gene3D" id="3.90.1150.210">
    <property type="entry name" value="F-actin capping protein, beta subunit"/>
    <property type="match status" value="1"/>
</dbReference>
<dbReference type="InterPro" id="IPR037282">
    <property type="entry name" value="CapZ_alpha/beta"/>
</dbReference>
<evidence type="ECO:0000256" key="3">
    <source>
        <dbReference type="ARBA" id="ARBA00022467"/>
    </source>
</evidence>
<gene>
    <name evidence="8" type="ORF">ECRASSUSDP1_LOCUS19174</name>
</gene>
<comment type="subunit">
    <text evidence="7">Heterodimer of an alpha and a beta subunit.</text>
</comment>
<evidence type="ECO:0000313" key="9">
    <source>
        <dbReference type="Proteomes" id="UP001295684"/>
    </source>
</evidence>
<evidence type="ECO:0000256" key="7">
    <source>
        <dbReference type="RuleBase" id="RU365078"/>
    </source>
</evidence>
<reference evidence="8" key="1">
    <citation type="submission" date="2023-07" db="EMBL/GenBank/DDBJ databases">
        <authorList>
            <consortium name="AG Swart"/>
            <person name="Singh M."/>
            <person name="Singh A."/>
            <person name="Seah K."/>
            <person name="Emmerich C."/>
        </authorList>
    </citation>
    <scope>NUCLEOTIDE SEQUENCE</scope>
    <source>
        <strain evidence="8">DP1</strain>
    </source>
</reference>
<evidence type="ECO:0000256" key="5">
    <source>
        <dbReference type="ARBA" id="ARBA00023203"/>
    </source>
</evidence>
<keyword evidence="4 7" id="KW-0963">Cytoplasm</keyword>
<proteinExistence type="inferred from homology"/>
<dbReference type="InterPro" id="IPR019771">
    <property type="entry name" value="F-actin_capping_bsu_CS"/>
</dbReference>
<keyword evidence="9" id="KW-1185">Reference proteome</keyword>
<dbReference type="GO" id="GO:0030036">
    <property type="term" value="P:actin cytoskeleton organization"/>
    <property type="evidence" value="ECO:0007669"/>
    <property type="project" value="InterPro"/>
</dbReference>
<dbReference type="PRINTS" id="PR00192">
    <property type="entry name" value="FACTINCAPB"/>
</dbReference>
<dbReference type="Gene3D" id="1.20.58.570">
    <property type="match status" value="1"/>
</dbReference>
<dbReference type="InterPro" id="IPR043175">
    <property type="entry name" value="CAPZB_N"/>
</dbReference>
<dbReference type="GO" id="GO:0005737">
    <property type="term" value="C:cytoplasm"/>
    <property type="evidence" value="ECO:0007669"/>
    <property type="project" value="InterPro"/>
</dbReference>
<evidence type="ECO:0000256" key="2">
    <source>
        <dbReference type="ARBA" id="ARBA00006039"/>
    </source>
</evidence>
<protein>
    <recommendedName>
        <fullName evidence="7">F-actin-capping protein subunit beta</fullName>
    </recommendedName>
</protein>
<dbReference type="Pfam" id="PF01115">
    <property type="entry name" value="F_actin_cap_B"/>
    <property type="match status" value="1"/>
</dbReference>
<dbReference type="InterPro" id="IPR001698">
    <property type="entry name" value="CAPZB"/>
</dbReference>
<evidence type="ECO:0000313" key="8">
    <source>
        <dbReference type="EMBL" id="CAI2377784.1"/>
    </source>
</evidence>
<comment type="caution">
    <text evidence="8">The sequence shown here is derived from an EMBL/GenBank/DDBJ whole genome shotgun (WGS) entry which is preliminary data.</text>
</comment>
<evidence type="ECO:0000256" key="6">
    <source>
        <dbReference type="ARBA" id="ARBA00023212"/>
    </source>
</evidence>
<dbReference type="PANTHER" id="PTHR10619">
    <property type="entry name" value="F-ACTIN-CAPPING PROTEIN SUBUNIT BETA"/>
    <property type="match status" value="1"/>
</dbReference>
<dbReference type="SUPFAM" id="SSF90096">
    <property type="entry name" value="Subunits of heterodimeric actin filament capping protein Capz"/>
    <property type="match status" value="1"/>
</dbReference>
<dbReference type="GO" id="GO:0008290">
    <property type="term" value="C:F-actin capping protein complex"/>
    <property type="evidence" value="ECO:0007669"/>
    <property type="project" value="UniProtKB-UniRule"/>
</dbReference>
<dbReference type="InterPro" id="IPR042276">
    <property type="entry name" value="CapZ_alpha/beta_2"/>
</dbReference>
<comment type="subcellular location">
    <subcellularLocation>
        <location evidence="1 7">Cytoplasm</location>
        <location evidence="1 7">Cytoskeleton</location>
    </subcellularLocation>
</comment>
<keyword evidence="5 7" id="KW-0009">Actin-binding</keyword>
<dbReference type="GO" id="GO:0051016">
    <property type="term" value="P:barbed-end actin filament capping"/>
    <property type="evidence" value="ECO:0007669"/>
    <property type="project" value="UniProtKB-UniRule"/>
</dbReference>
<dbReference type="PROSITE" id="PS00231">
    <property type="entry name" value="F_ACTIN_CAPPING_BETA"/>
    <property type="match status" value="1"/>
</dbReference>
<keyword evidence="6 7" id="KW-0206">Cytoskeleton</keyword>
<organism evidence="8 9">
    <name type="scientific">Euplotes crassus</name>
    <dbReference type="NCBI Taxonomy" id="5936"/>
    <lineage>
        <taxon>Eukaryota</taxon>
        <taxon>Sar</taxon>
        <taxon>Alveolata</taxon>
        <taxon>Ciliophora</taxon>
        <taxon>Intramacronucleata</taxon>
        <taxon>Spirotrichea</taxon>
        <taxon>Hypotrichia</taxon>
        <taxon>Euplotida</taxon>
        <taxon>Euplotidae</taxon>
        <taxon>Moneuplotes</taxon>
    </lineage>
</organism>
<dbReference type="AlphaFoldDB" id="A0AAD1XS42"/>
<dbReference type="Proteomes" id="UP001295684">
    <property type="component" value="Unassembled WGS sequence"/>
</dbReference>
<sequence length="266" mass="30418">MEDSAVVNALNLNRKLPPSNIPKNILALSEIVENEDEQDEMIQRIDQPLERIQDSSNGADFLKCEYNRDGDCWRSPYTNEYFPQPHEEDMSEAFYPSGLLRDMEEQANDMIKEYSNLYFTNPLSNAYFFETTEEGFGACYLILNELSSEKGVKDGQWHSLHSFTVEENVTGKHTYTLVSTVFLKLELAGGLYGELKINGTSTKRTEQTHPKSSKGSEHLVRMGKMLEKNEKFLRDELDSVYVGKSKQIINTGRMHDLYGTNKTILS</sequence>